<protein>
    <submittedName>
        <fullName evidence="1">Uncharacterized protein</fullName>
    </submittedName>
</protein>
<dbReference type="Proteomes" id="UP000231727">
    <property type="component" value="Unassembled WGS sequence"/>
</dbReference>
<sequence>MATYVGLGFSLADVSGTDATFLYNETSRTFSTRQVADVTQGGETRASIMTNTGPVSGSSAYVCYRIAIGATQPAGYYYNKVRYTAIPTF</sequence>
<evidence type="ECO:0000313" key="2">
    <source>
        <dbReference type="Proteomes" id="UP000231727"/>
    </source>
</evidence>
<reference evidence="2" key="1">
    <citation type="submission" date="2017-09" db="EMBL/GenBank/DDBJ databases">
        <title>Depth-based differentiation of microbial function through sediment-hosted aquifers and enrichment of novel symbionts in the deep terrestrial subsurface.</title>
        <authorList>
            <person name="Probst A.J."/>
            <person name="Ladd B."/>
            <person name="Jarett J.K."/>
            <person name="Geller-Mcgrath D.E."/>
            <person name="Sieber C.M.K."/>
            <person name="Emerson J.B."/>
            <person name="Anantharaman K."/>
            <person name="Thomas B.C."/>
            <person name="Malmstrom R."/>
            <person name="Stieglmeier M."/>
            <person name="Klingl A."/>
            <person name="Woyke T."/>
            <person name="Ryan C.M."/>
            <person name="Banfield J.F."/>
        </authorList>
    </citation>
    <scope>NUCLEOTIDE SEQUENCE [LARGE SCALE GENOMIC DNA]</scope>
</reference>
<comment type="caution">
    <text evidence="1">The sequence shown here is derived from an EMBL/GenBank/DDBJ whole genome shotgun (WGS) entry which is preliminary data.</text>
</comment>
<dbReference type="EMBL" id="PFNN01000017">
    <property type="protein sequence ID" value="PIZ46073.1"/>
    <property type="molecule type" value="Genomic_DNA"/>
</dbReference>
<proteinExistence type="predicted"/>
<organism evidence="1 2">
    <name type="scientific">Candidatus Woesebacteria bacterium CG_4_10_14_0_2_um_filter_44_9</name>
    <dbReference type="NCBI Taxonomy" id="1975055"/>
    <lineage>
        <taxon>Bacteria</taxon>
        <taxon>Candidatus Woeseibacteriota</taxon>
    </lineage>
</organism>
<evidence type="ECO:0000313" key="1">
    <source>
        <dbReference type="EMBL" id="PIZ46073.1"/>
    </source>
</evidence>
<accession>A0A2M7TI83</accession>
<name>A0A2M7TI83_9BACT</name>
<gene>
    <name evidence="1" type="ORF">COY30_00765</name>
</gene>
<dbReference type="AlphaFoldDB" id="A0A2M7TI83"/>